<accession>A0ABR4G079</accession>
<feature type="chain" id="PRO_5047522962" description="Secreted protein" evidence="2">
    <location>
        <begin position="20"/>
        <end position="72"/>
    </location>
</feature>
<evidence type="ECO:0000313" key="4">
    <source>
        <dbReference type="Proteomes" id="UP001610563"/>
    </source>
</evidence>
<feature type="signal peptide" evidence="2">
    <location>
        <begin position="1"/>
        <end position="19"/>
    </location>
</feature>
<proteinExistence type="predicted"/>
<organism evidence="3 4">
    <name type="scientific">Aspergillus keveii</name>
    <dbReference type="NCBI Taxonomy" id="714993"/>
    <lineage>
        <taxon>Eukaryota</taxon>
        <taxon>Fungi</taxon>
        <taxon>Dikarya</taxon>
        <taxon>Ascomycota</taxon>
        <taxon>Pezizomycotina</taxon>
        <taxon>Eurotiomycetes</taxon>
        <taxon>Eurotiomycetidae</taxon>
        <taxon>Eurotiales</taxon>
        <taxon>Aspergillaceae</taxon>
        <taxon>Aspergillus</taxon>
        <taxon>Aspergillus subgen. Nidulantes</taxon>
    </lineage>
</organism>
<keyword evidence="2" id="KW-0732">Signal</keyword>
<protein>
    <recommendedName>
        <fullName evidence="5">Secreted protein</fullName>
    </recommendedName>
</protein>
<dbReference type="Proteomes" id="UP001610563">
    <property type="component" value="Unassembled WGS sequence"/>
</dbReference>
<evidence type="ECO:0000313" key="3">
    <source>
        <dbReference type="EMBL" id="KAL2788682.1"/>
    </source>
</evidence>
<sequence>MKLALPTLTMALLVTVGMAAPIPVPKSTMGTSTPVPRQLQGGTLPEALSNAGGLSGFLKSLKLPLAGDALGQ</sequence>
<evidence type="ECO:0000256" key="1">
    <source>
        <dbReference type="SAM" id="MobiDB-lite"/>
    </source>
</evidence>
<evidence type="ECO:0008006" key="5">
    <source>
        <dbReference type="Google" id="ProtNLM"/>
    </source>
</evidence>
<comment type="caution">
    <text evidence="3">The sequence shown here is derived from an EMBL/GenBank/DDBJ whole genome shotgun (WGS) entry which is preliminary data.</text>
</comment>
<reference evidence="3 4" key="1">
    <citation type="submission" date="2024-07" db="EMBL/GenBank/DDBJ databases">
        <title>Section-level genome sequencing and comparative genomics of Aspergillus sections Usti and Cavernicolus.</title>
        <authorList>
            <consortium name="Lawrence Berkeley National Laboratory"/>
            <person name="Nybo J.L."/>
            <person name="Vesth T.C."/>
            <person name="Theobald S."/>
            <person name="Frisvad J.C."/>
            <person name="Larsen T.O."/>
            <person name="Kjaerboelling I."/>
            <person name="Rothschild-Mancinelli K."/>
            <person name="Lyhne E.K."/>
            <person name="Kogle M.E."/>
            <person name="Barry K."/>
            <person name="Clum A."/>
            <person name="Na H."/>
            <person name="Ledsgaard L."/>
            <person name="Lin J."/>
            <person name="Lipzen A."/>
            <person name="Kuo A."/>
            <person name="Riley R."/>
            <person name="Mondo S."/>
            <person name="Labutti K."/>
            <person name="Haridas S."/>
            <person name="Pangalinan J."/>
            <person name="Salamov A.A."/>
            <person name="Simmons B.A."/>
            <person name="Magnuson J.K."/>
            <person name="Chen J."/>
            <person name="Drula E."/>
            <person name="Henrissat B."/>
            <person name="Wiebenga A."/>
            <person name="Lubbers R.J."/>
            <person name="Gomes A.C."/>
            <person name="Makela M.R."/>
            <person name="Stajich J."/>
            <person name="Grigoriev I.V."/>
            <person name="Mortensen U.H."/>
            <person name="De Vries R.P."/>
            <person name="Baker S.E."/>
            <person name="Andersen M.R."/>
        </authorList>
    </citation>
    <scope>NUCLEOTIDE SEQUENCE [LARGE SCALE GENOMIC DNA]</scope>
    <source>
        <strain evidence="3 4">CBS 209.92</strain>
    </source>
</reference>
<evidence type="ECO:0000256" key="2">
    <source>
        <dbReference type="SAM" id="SignalP"/>
    </source>
</evidence>
<dbReference type="EMBL" id="JBFTWV010000075">
    <property type="protein sequence ID" value="KAL2788682.1"/>
    <property type="molecule type" value="Genomic_DNA"/>
</dbReference>
<feature type="region of interest" description="Disordered" evidence="1">
    <location>
        <begin position="25"/>
        <end position="44"/>
    </location>
</feature>
<name>A0ABR4G079_9EURO</name>
<gene>
    <name evidence="3" type="ORF">BJX66DRAFT_308310</name>
</gene>
<keyword evidence="4" id="KW-1185">Reference proteome</keyword>